<sequence>MKKLIVLAAFLHAFSSNLSALDIPAFAELSSRPLTITDKALARRGLTHYQDDVTAYQAIESMTLDEKAMHEARVWGLTELEEKRYLTLMRNRSAVYYKGLHLTPIDILGLNARSEQERAHFAAMSAELEAQKVAQNLAWNSAFAKAYNELFKHDSVVSDTFDPTPYSPMAHKPVPLTAGDALFLFVKPTDACKSIVMTLSEAVLQNPGTRLHLMVLEADNGEIQDLAHRVGLSYDAVKSGLITLNHGELHYESLTLADKQTPLLVLARLGVSRIVDLGRI</sequence>
<reference evidence="3 4" key="1">
    <citation type="submission" date="2018-06" db="EMBL/GenBank/DDBJ databases">
        <authorList>
            <consortium name="Pathogen Informatics"/>
            <person name="Doyle S."/>
        </authorList>
    </citation>
    <scope>NUCLEOTIDE SEQUENCE [LARGE SCALE GENOMIC DNA]</scope>
    <source>
        <strain evidence="3 4">NCTC13315</strain>
    </source>
</reference>
<dbReference type="EMBL" id="UGNV01000002">
    <property type="protein sequence ID" value="STX55457.1"/>
    <property type="molecule type" value="Genomic_DNA"/>
</dbReference>
<evidence type="ECO:0000313" key="2">
    <source>
        <dbReference type="EMBL" id="STX55457.1"/>
    </source>
</evidence>
<dbReference type="InterPro" id="IPR022293">
    <property type="entry name" value="Integrating-conj_element"/>
</dbReference>
<organism evidence="3 4">
    <name type="scientific">Legionella beliardensis</name>
    <dbReference type="NCBI Taxonomy" id="91822"/>
    <lineage>
        <taxon>Bacteria</taxon>
        <taxon>Pseudomonadati</taxon>
        <taxon>Pseudomonadota</taxon>
        <taxon>Gammaproteobacteria</taxon>
        <taxon>Legionellales</taxon>
        <taxon>Legionellaceae</taxon>
        <taxon>Legionella</taxon>
    </lineage>
</organism>
<keyword evidence="1" id="KW-0732">Signal</keyword>
<name>A0A378JQQ5_9GAMM</name>
<dbReference type="NCBIfam" id="TIGR03759">
    <property type="entry name" value="conj_TIGR03759"/>
    <property type="match status" value="1"/>
</dbReference>
<dbReference type="OrthoDB" id="8442378at2"/>
<dbReference type="EMBL" id="UGNV01000002">
    <property type="protein sequence ID" value="STX55529.1"/>
    <property type="molecule type" value="Genomic_DNA"/>
</dbReference>
<dbReference type="RefSeq" id="WP_115304110.1">
    <property type="nucleotide sequence ID" value="NZ_CAAAHO010000010.1"/>
</dbReference>
<evidence type="ECO:0000256" key="1">
    <source>
        <dbReference type="SAM" id="SignalP"/>
    </source>
</evidence>
<keyword evidence="4" id="KW-1185">Reference proteome</keyword>
<gene>
    <name evidence="2" type="ORF">NCTC13315_02829</name>
    <name evidence="3" type="ORF">NCTC13315_02901</name>
</gene>
<dbReference type="Proteomes" id="UP000254968">
    <property type="component" value="Unassembled WGS sequence"/>
</dbReference>
<feature type="signal peptide" evidence="1">
    <location>
        <begin position="1"/>
        <end position="20"/>
    </location>
</feature>
<feature type="chain" id="PRO_5036071282" evidence="1">
    <location>
        <begin position="21"/>
        <end position="280"/>
    </location>
</feature>
<dbReference type="AlphaFoldDB" id="A0A378JQQ5"/>
<proteinExistence type="predicted"/>
<accession>A0A378JQQ5</accession>
<evidence type="ECO:0000313" key="3">
    <source>
        <dbReference type="EMBL" id="STX55529.1"/>
    </source>
</evidence>
<evidence type="ECO:0000313" key="4">
    <source>
        <dbReference type="Proteomes" id="UP000254968"/>
    </source>
</evidence>
<protein>
    <submittedName>
        <fullName evidence="3">Bile acid beta-glucosidase</fullName>
    </submittedName>
</protein>